<evidence type="ECO:0000256" key="1">
    <source>
        <dbReference type="ARBA" id="ARBA00022468"/>
    </source>
</evidence>
<dbReference type="SUPFAM" id="SSF48350">
    <property type="entry name" value="GTPase activation domain, GAP"/>
    <property type="match status" value="1"/>
</dbReference>
<comment type="caution">
    <text evidence="4">The sequence shown here is derived from an EMBL/GenBank/DDBJ whole genome shotgun (WGS) entry which is preliminary data.</text>
</comment>
<dbReference type="PROSITE" id="PS50238">
    <property type="entry name" value="RHOGAP"/>
    <property type="match status" value="1"/>
</dbReference>
<feature type="region of interest" description="Disordered" evidence="2">
    <location>
        <begin position="611"/>
        <end position="631"/>
    </location>
</feature>
<feature type="region of interest" description="Disordered" evidence="2">
    <location>
        <begin position="375"/>
        <end position="412"/>
    </location>
</feature>
<feature type="region of interest" description="Disordered" evidence="2">
    <location>
        <begin position="548"/>
        <end position="574"/>
    </location>
</feature>
<dbReference type="Proteomes" id="UP000789390">
    <property type="component" value="Unassembled WGS sequence"/>
</dbReference>
<protein>
    <recommendedName>
        <fullName evidence="3">Rho-GAP domain-containing protein</fullName>
    </recommendedName>
</protein>
<dbReference type="Gene3D" id="1.10.555.10">
    <property type="entry name" value="Rho GTPase activation protein"/>
    <property type="match status" value="1"/>
</dbReference>
<accession>A0A8J2RZ39</accession>
<evidence type="ECO:0000313" key="5">
    <source>
        <dbReference type="Proteomes" id="UP000789390"/>
    </source>
</evidence>
<sequence>MDSDEALVNKLRNEFPDQFTSLVKMHLSFCLDQSTDEVDCLTPSKASEKNKSISSNKRTRIPKQACSRDGIKYASQINQLVDYLSKPSSLVQEGLFRRNGKVKQQQELMNLVKEKDVQEITELLESNAYSVHEVATVLKNLLAEMPEPLLIESYYPFHCCLAKLNHQERQIRGCQLLVLLLPNENAAILRRLLQMLHQVSLNEDINKMNAMNLGIVLAPHILCPRKMSAEDLTTNASSLANIVSFMIESTQVLFDLPPEFVSDVRLHFKRDNEEDSSSTSSTPPVKTTITFVDREMTAKVVAEVGLDPTEAALAELYAYVQSQPESEIKKKWVHKFNKENGCGTPKVILNSSLSDACAKNCKNLSQSIRKHLFNGTGVTPKRRRSKSSSRAHALCYSGETSPPLPDSLISSDECKSPSLKSSRLYHVNSRRNLLESTPTSSDYIRHPAFTKPRIVACNPLSTLHSDLTKESNIHQDQVISPLTQSAQRFPFYVRDSIMTPRCRKPVFTFSPIDEPADDLVPNSDSLQLANMNLIQPPPSVHETIKAVEEPTCSSSSDKENSGVEDDSDISLTDDSENSILSGCALIQESTGHLSSPFKKYLMNREIQVFEEPEPEQNLKEELSRTDPSLLTSNQSISESLLEFLDGNVRETESYPHSSPSRPSPPLTKSILFETSL</sequence>
<feature type="compositionally biased region" description="Acidic residues" evidence="2">
    <location>
        <begin position="562"/>
        <end position="574"/>
    </location>
</feature>
<dbReference type="AlphaFoldDB" id="A0A8J2RZ39"/>
<evidence type="ECO:0000256" key="2">
    <source>
        <dbReference type="SAM" id="MobiDB-lite"/>
    </source>
</evidence>
<dbReference type="GO" id="GO:0005096">
    <property type="term" value="F:GTPase activator activity"/>
    <property type="evidence" value="ECO:0007669"/>
    <property type="project" value="UniProtKB-KW"/>
</dbReference>
<dbReference type="PANTHER" id="PTHR14963:SF7">
    <property type="entry name" value="RHO GTPASE-ACTIVATING PROTEIN 19"/>
    <property type="match status" value="1"/>
</dbReference>
<gene>
    <name evidence="4" type="ORF">DGAL_LOCUS14837</name>
</gene>
<evidence type="ECO:0000259" key="3">
    <source>
        <dbReference type="PROSITE" id="PS50238"/>
    </source>
</evidence>
<keyword evidence="5" id="KW-1185">Reference proteome</keyword>
<proteinExistence type="predicted"/>
<dbReference type="GO" id="GO:0051056">
    <property type="term" value="P:regulation of small GTPase mediated signal transduction"/>
    <property type="evidence" value="ECO:0007669"/>
    <property type="project" value="TreeGrafter"/>
</dbReference>
<name>A0A8J2RZ39_9CRUS</name>
<dbReference type="GO" id="GO:0005737">
    <property type="term" value="C:cytoplasm"/>
    <property type="evidence" value="ECO:0007669"/>
    <property type="project" value="TreeGrafter"/>
</dbReference>
<dbReference type="PANTHER" id="PTHR14963">
    <property type="entry name" value="RHO GTPASE ACTIVATING PROTEIN 18,19-RELATED"/>
    <property type="match status" value="1"/>
</dbReference>
<dbReference type="OrthoDB" id="10061772at2759"/>
<organism evidence="4 5">
    <name type="scientific">Daphnia galeata</name>
    <dbReference type="NCBI Taxonomy" id="27404"/>
    <lineage>
        <taxon>Eukaryota</taxon>
        <taxon>Metazoa</taxon>
        <taxon>Ecdysozoa</taxon>
        <taxon>Arthropoda</taxon>
        <taxon>Crustacea</taxon>
        <taxon>Branchiopoda</taxon>
        <taxon>Diplostraca</taxon>
        <taxon>Cladocera</taxon>
        <taxon>Anomopoda</taxon>
        <taxon>Daphniidae</taxon>
        <taxon>Daphnia</taxon>
    </lineage>
</organism>
<dbReference type="EMBL" id="CAKKLH010000311">
    <property type="protein sequence ID" value="CAH0111201.1"/>
    <property type="molecule type" value="Genomic_DNA"/>
</dbReference>
<reference evidence="4" key="1">
    <citation type="submission" date="2021-11" db="EMBL/GenBank/DDBJ databases">
        <authorList>
            <person name="Schell T."/>
        </authorList>
    </citation>
    <scope>NUCLEOTIDE SEQUENCE</scope>
    <source>
        <strain evidence="4">M5</strain>
    </source>
</reference>
<feature type="region of interest" description="Disordered" evidence="2">
    <location>
        <begin position="647"/>
        <end position="676"/>
    </location>
</feature>
<dbReference type="InterPro" id="IPR000198">
    <property type="entry name" value="RhoGAP_dom"/>
</dbReference>
<dbReference type="InterPro" id="IPR008936">
    <property type="entry name" value="Rho_GTPase_activation_prot"/>
</dbReference>
<dbReference type="Pfam" id="PF00620">
    <property type="entry name" value="RhoGAP"/>
    <property type="match status" value="1"/>
</dbReference>
<evidence type="ECO:0000313" key="4">
    <source>
        <dbReference type="EMBL" id="CAH0111201.1"/>
    </source>
</evidence>
<dbReference type="GO" id="GO:0007165">
    <property type="term" value="P:signal transduction"/>
    <property type="evidence" value="ECO:0007669"/>
    <property type="project" value="InterPro"/>
</dbReference>
<dbReference type="SMART" id="SM00324">
    <property type="entry name" value="RhoGAP"/>
    <property type="match status" value="1"/>
</dbReference>
<keyword evidence="1" id="KW-0343">GTPase activation</keyword>
<feature type="compositionally biased region" description="Basic residues" evidence="2">
    <location>
        <begin position="380"/>
        <end position="389"/>
    </location>
</feature>
<feature type="domain" description="Rho-GAP" evidence="3">
    <location>
        <begin position="59"/>
        <end position="254"/>
    </location>
</feature>